<evidence type="ECO:0000313" key="3">
    <source>
        <dbReference type="Proteomes" id="UP000654345"/>
    </source>
</evidence>
<evidence type="ECO:0008006" key="4">
    <source>
        <dbReference type="Google" id="ProtNLM"/>
    </source>
</evidence>
<evidence type="ECO:0000256" key="1">
    <source>
        <dbReference type="SAM" id="Phobius"/>
    </source>
</evidence>
<dbReference type="EMBL" id="BNJG01000002">
    <property type="protein sequence ID" value="GHO56852.1"/>
    <property type="molecule type" value="Genomic_DNA"/>
</dbReference>
<feature type="transmembrane region" description="Helical" evidence="1">
    <location>
        <begin position="35"/>
        <end position="55"/>
    </location>
</feature>
<feature type="transmembrane region" description="Helical" evidence="1">
    <location>
        <begin position="7"/>
        <end position="29"/>
    </location>
</feature>
<keyword evidence="3" id="KW-1185">Reference proteome</keyword>
<evidence type="ECO:0000313" key="2">
    <source>
        <dbReference type="EMBL" id="GHO56852.1"/>
    </source>
</evidence>
<keyword evidence="1" id="KW-1133">Transmembrane helix</keyword>
<dbReference type="RefSeq" id="WP_201373306.1">
    <property type="nucleotide sequence ID" value="NZ_BNJG01000002.1"/>
</dbReference>
<keyword evidence="1" id="KW-0472">Membrane</keyword>
<organism evidence="2 3">
    <name type="scientific">Ktedonobacter robiniae</name>
    <dbReference type="NCBI Taxonomy" id="2778365"/>
    <lineage>
        <taxon>Bacteria</taxon>
        <taxon>Bacillati</taxon>
        <taxon>Chloroflexota</taxon>
        <taxon>Ktedonobacteria</taxon>
        <taxon>Ktedonobacterales</taxon>
        <taxon>Ktedonobacteraceae</taxon>
        <taxon>Ktedonobacter</taxon>
    </lineage>
</organism>
<dbReference type="Proteomes" id="UP000654345">
    <property type="component" value="Unassembled WGS sequence"/>
</dbReference>
<gene>
    <name evidence="2" type="ORF">KSB_53270</name>
</gene>
<name>A0ABQ3UW84_9CHLR</name>
<protein>
    <recommendedName>
        <fullName evidence="4">Major facilitator superfamily (MFS) profile domain-containing protein</fullName>
    </recommendedName>
</protein>
<feature type="transmembrane region" description="Helical" evidence="1">
    <location>
        <begin position="76"/>
        <end position="99"/>
    </location>
</feature>
<accession>A0ABQ3UW84</accession>
<keyword evidence="1" id="KW-0812">Transmembrane</keyword>
<proteinExistence type="predicted"/>
<feature type="transmembrane region" description="Helical" evidence="1">
    <location>
        <begin position="105"/>
        <end position="126"/>
    </location>
</feature>
<comment type="caution">
    <text evidence="2">The sequence shown here is derived from an EMBL/GenBank/DDBJ whole genome shotgun (WGS) entry which is preliminary data.</text>
</comment>
<sequence length="136" mass="14182">MQTKMRLLIGSAIGAAAGIIVGGLIAQFQGASTPLIGMGIGLLSGIPLGALLSLVPAEVWIAFGVIMELLNAVVEILECCSVFAVFFIGITTVLAALLFTHRLLLSLGIGASLITILFLTLLFAVLMEKRHHAQLA</sequence>
<reference evidence="2 3" key="1">
    <citation type="journal article" date="2021" name="Int. J. Syst. Evol. Microbiol.">
        <title>Reticulibacter mediterranei gen. nov., sp. nov., within the new family Reticulibacteraceae fam. nov., and Ktedonospora formicarum gen. nov., sp. nov., Ktedonobacter robiniae sp. nov., Dictyobacter formicarum sp. nov. and Dictyobacter arantiisoli sp. nov., belonging to the class Ktedonobacteria.</title>
        <authorList>
            <person name="Yabe S."/>
            <person name="Zheng Y."/>
            <person name="Wang C.M."/>
            <person name="Sakai Y."/>
            <person name="Abe K."/>
            <person name="Yokota A."/>
            <person name="Donadio S."/>
            <person name="Cavaletti L."/>
            <person name="Monciardini P."/>
        </authorList>
    </citation>
    <scope>NUCLEOTIDE SEQUENCE [LARGE SCALE GENOMIC DNA]</scope>
    <source>
        <strain evidence="2 3">SOSP1-30</strain>
    </source>
</reference>